<dbReference type="CDD" id="cd03443">
    <property type="entry name" value="PaaI_thioesterase"/>
    <property type="match status" value="1"/>
</dbReference>
<evidence type="ECO:0000313" key="4">
    <source>
        <dbReference type="EMBL" id="MCG4961531.1"/>
    </source>
</evidence>
<evidence type="ECO:0000256" key="1">
    <source>
        <dbReference type="ARBA" id="ARBA00008324"/>
    </source>
</evidence>
<comment type="caution">
    <text evidence="4">The sequence shown here is derived from an EMBL/GenBank/DDBJ whole genome shotgun (WGS) entry which is preliminary data.</text>
</comment>
<evidence type="ECO:0000313" key="5">
    <source>
        <dbReference type="Proteomes" id="UP001199750"/>
    </source>
</evidence>
<dbReference type="EMBL" id="JAKNDN010000038">
    <property type="protein sequence ID" value="MCG4961531.1"/>
    <property type="molecule type" value="Genomic_DNA"/>
</dbReference>
<dbReference type="PANTHER" id="PTHR21660:SF1">
    <property type="entry name" value="ACYL-COENZYME A THIOESTERASE 13"/>
    <property type="match status" value="1"/>
</dbReference>
<evidence type="ECO:0000256" key="2">
    <source>
        <dbReference type="ARBA" id="ARBA00022801"/>
    </source>
</evidence>
<dbReference type="Pfam" id="PF03061">
    <property type="entry name" value="4HBT"/>
    <property type="match status" value="1"/>
</dbReference>
<dbReference type="NCBIfam" id="TIGR00369">
    <property type="entry name" value="unchar_dom_1"/>
    <property type="match status" value="1"/>
</dbReference>
<dbReference type="GO" id="GO:0047617">
    <property type="term" value="F:fatty acyl-CoA hydrolase activity"/>
    <property type="evidence" value="ECO:0007669"/>
    <property type="project" value="InterPro"/>
</dbReference>
<keyword evidence="2" id="KW-0378">Hydrolase</keyword>
<feature type="domain" description="Thioesterase" evidence="3">
    <location>
        <begin position="55"/>
        <end position="130"/>
    </location>
</feature>
<accession>A0AAW5CIU9</accession>
<dbReference type="GeneID" id="61275140"/>
<name>A0AAW5CIU9_9BACT</name>
<evidence type="ECO:0000259" key="3">
    <source>
        <dbReference type="Pfam" id="PF03061"/>
    </source>
</evidence>
<dbReference type="RefSeq" id="WP_013612120.1">
    <property type="nucleotide sequence ID" value="NZ_CABJFF010000018.1"/>
</dbReference>
<dbReference type="Proteomes" id="UP001199750">
    <property type="component" value="Unassembled WGS sequence"/>
</dbReference>
<proteinExistence type="inferred from homology"/>
<comment type="similarity">
    <text evidence="1">Belongs to the thioesterase PaaI family.</text>
</comment>
<dbReference type="InterPro" id="IPR003736">
    <property type="entry name" value="PAAI_dom"/>
</dbReference>
<dbReference type="InterPro" id="IPR039298">
    <property type="entry name" value="ACOT13"/>
</dbReference>
<dbReference type="InterPro" id="IPR006683">
    <property type="entry name" value="Thioestr_dom"/>
</dbReference>
<dbReference type="AlphaFoldDB" id="A0AAW5CIU9"/>
<dbReference type="InterPro" id="IPR029069">
    <property type="entry name" value="HotDog_dom_sf"/>
</dbReference>
<gene>
    <name evidence="4" type="ORF">L0P03_17005</name>
</gene>
<dbReference type="SUPFAM" id="SSF54637">
    <property type="entry name" value="Thioesterase/thiol ester dehydrase-isomerase"/>
    <property type="match status" value="1"/>
</dbReference>
<sequence length="165" mass="19124">MEKRKMYNAYADLEGYNCFGCSPTNPYGLKCKFVDEGEYITCHWVPSENYQGFFHVLHGGIQATLIDEIASWAIFSHEKTAGVTTEMQVKYRRPVRTDQGEIWLRAKVTEVARRLVTAHVELFNEKNELATEADVVYMIYPEELARKKLDWPGAEAFYKPVEEEE</sequence>
<protein>
    <submittedName>
        <fullName evidence="4">PaaI family thioesterase</fullName>
    </submittedName>
</protein>
<dbReference type="PANTHER" id="PTHR21660">
    <property type="entry name" value="THIOESTERASE SUPERFAMILY MEMBER-RELATED"/>
    <property type="match status" value="1"/>
</dbReference>
<dbReference type="Gene3D" id="3.10.129.10">
    <property type="entry name" value="Hotdog Thioesterase"/>
    <property type="match status" value="1"/>
</dbReference>
<reference evidence="4" key="1">
    <citation type="submission" date="2022-01" db="EMBL/GenBank/DDBJ databases">
        <title>Collection of gut derived symbiotic bacterial strains cultured from healthy donors.</title>
        <authorList>
            <person name="Lin H."/>
            <person name="Kohout C."/>
            <person name="Waligurski E."/>
            <person name="Pamer E.G."/>
        </authorList>
    </citation>
    <scope>NUCLEOTIDE SEQUENCE</scope>
    <source>
        <strain evidence="4">DFI.1.149</strain>
    </source>
</reference>
<organism evidence="4 5">
    <name type="scientific">Odoribacter splanchnicus</name>
    <dbReference type="NCBI Taxonomy" id="28118"/>
    <lineage>
        <taxon>Bacteria</taxon>
        <taxon>Pseudomonadati</taxon>
        <taxon>Bacteroidota</taxon>
        <taxon>Bacteroidia</taxon>
        <taxon>Bacteroidales</taxon>
        <taxon>Odoribacteraceae</taxon>
        <taxon>Odoribacter</taxon>
    </lineage>
</organism>